<evidence type="ECO:0000313" key="2">
    <source>
        <dbReference type="EMBL" id="VUG16631.1"/>
    </source>
</evidence>
<organism evidence="2 3">
    <name type="scientific">Dekkera bruxellensis</name>
    <name type="common">Brettanomyces custersii</name>
    <dbReference type="NCBI Taxonomy" id="5007"/>
    <lineage>
        <taxon>Eukaryota</taxon>
        <taxon>Fungi</taxon>
        <taxon>Dikarya</taxon>
        <taxon>Ascomycota</taxon>
        <taxon>Saccharomycotina</taxon>
        <taxon>Pichiomycetes</taxon>
        <taxon>Pichiales</taxon>
        <taxon>Pichiaceae</taxon>
        <taxon>Brettanomyces</taxon>
    </lineage>
</organism>
<gene>
    <name evidence="2" type="ORF">DEBR0S1_21616G</name>
</gene>
<dbReference type="AlphaFoldDB" id="A0A7D9CVH9"/>
<reference evidence="2 3" key="1">
    <citation type="submission" date="2019-07" db="EMBL/GenBank/DDBJ databases">
        <authorList>
            <person name="Friedrich A."/>
            <person name="Schacherer J."/>
        </authorList>
    </citation>
    <scope>NUCLEOTIDE SEQUENCE [LARGE SCALE GENOMIC DNA]</scope>
</reference>
<accession>A0A7D9CVH9</accession>
<proteinExistence type="predicted"/>
<sequence length="112" mass="13428">MSIIPTFRISMSGFPIRKTLSAYTLVARSSFFDEQKNYIQNAKKISKKFSSRVKLLNVCLFSRYYRSAYFLQHRQQPDQSSLYLSHDFCIIYITLFFLTCSYYALRRERLLF</sequence>
<dbReference type="EMBL" id="CABFWN010000001">
    <property type="protein sequence ID" value="VUG16631.1"/>
    <property type="molecule type" value="Genomic_DNA"/>
</dbReference>
<keyword evidence="1" id="KW-0812">Transmembrane</keyword>
<feature type="transmembrane region" description="Helical" evidence="1">
    <location>
        <begin position="83"/>
        <end position="105"/>
    </location>
</feature>
<dbReference type="Proteomes" id="UP000478008">
    <property type="component" value="Unassembled WGS sequence"/>
</dbReference>
<evidence type="ECO:0000256" key="1">
    <source>
        <dbReference type="SAM" id="Phobius"/>
    </source>
</evidence>
<keyword evidence="1" id="KW-1133">Transmembrane helix</keyword>
<evidence type="ECO:0000313" key="3">
    <source>
        <dbReference type="Proteomes" id="UP000478008"/>
    </source>
</evidence>
<protein>
    <submittedName>
        <fullName evidence="2">DEBR0S1_21616g1_1</fullName>
    </submittedName>
</protein>
<name>A0A7D9CVH9_DEKBR</name>
<keyword evidence="3" id="KW-1185">Reference proteome</keyword>
<keyword evidence="1" id="KW-0472">Membrane</keyword>